<organism evidence="5">
    <name type="scientific">marine metagenome</name>
    <dbReference type="NCBI Taxonomy" id="408172"/>
    <lineage>
        <taxon>unclassified sequences</taxon>
        <taxon>metagenomes</taxon>
        <taxon>ecological metagenomes</taxon>
    </lineage>
</organism>
<dbReference type="InterPro" id="IPR015813">
    <property type="entry name" value="Pyrv/PenolPyrv_kinase-like_dom"/>
</dbReference>
<feature type="domain" description="HpcH/HpaI aldolase/citrate lyase" evidence="4">
    <location>
        <begin position="20"/>
        <end position="225"/>
    </location>
</feature>
<evidence type="ECO:0000313" key="5">
    <source>
        <dbReference type="EMBL" id="SVB48370.1"/>
    </source>
</evidence>
<keyword evidence="2" id="KW-0479">Metal-binding</keyword>
<evidence type="ECO:0000256" key="2">
    <source>
        <dbReference type="ARBA" id="ARBA00022723"/>
    </source>
</evidence>
<dbReference type="PANTHER" id="PTHR30502:SF0">
    <property type="entry name" value="PHOSPHOENOLPYRUVATE CARBOXYLASE FAMILY PROTEIN"/>
    <property type="match status" value="1"/>
</dbReference>
<accession>A0A382ECJ8</accession>
<dbReference type="InterPro" id="IPR050251">
    <property type="entry name" value="HpcH-HpaI_aldolase"/>
</dbReference>
<dbReference type="GO" id="GO:0016832">
    <property type="term" value="F:aldehyde-lyase activity"/>
    <property type="evidence" value="ECO:0007669"/>
    <property type="project" value="TreeGrafter"/>
</dbReference>
<dbReference type="PANTHER" id="PTHR30502">
    <property type="entry name" value="2-KETO-3-DEOXY-L-RHAMNONATE ALDOLASE"/>
    <property type="match status" value="1"/>
</dbReference>
<dbReference type="EMBL" id="UINC01043811">
    <property type="protein sequence ID" value="SVB48370.1"/>
    <property type="molecule type" value="Genomic_DNA"/>
</dbReference>
<evidence type="ECO:0000256" key="1">
    <source>
        <dbReference type="ARBA" id="ARBA00005568"/>
    </source>
</evidence>
<reference evidence="5" key="1">
    <citation type="submission" date="2018-05" db="EMBL/GenBank/DDBJ databases">
        <authorList>
            <person name="Lanie J.A."/>
            <person name="Ng W.-L."/>
            <person name="Kazmierczak K.M."/>
            <person name="Andrzejewski T.M."/>
            <person name="Davidsen T.M."/>
            <person name="Wayne K.J."/>
            <person name="Tettelin H."/>
            <person name="Glass J.I."/>
            <person name="Rusch D."/>
            <person name="Podicherti R."/>
            <person name="Tsui H.-C.T."/>
            <person name="Winkler M.E."/>
        </authorList>
    </citation>
    <scope>NUCLEOTIDE SEQUENCE</scope>
</reference>
<proteinExistence type="inferred from homology"/>
<name>A0A382ECJ8_9ZZZZ</name>
<dbReference type="GO" id="GO:0046872">
    <property type="term" value="F:metal ion binding"/>
    <property type="evidence" value="ECO:0007669"/>
    <property type="project" value="UniProtKB-KW"/>
</dbReference>
<dbReference type="InterPro" id="IPR005000">
    <property type="entry name" value="Aldolase/citrate-lyase_domain"/>
</dbReference>
<keyword evidence="3" id="KW-0456">Lyase</keyword>
<evidence type="ECO:0000259" key="4">
    <source>
        <dbReference type="Pfam" id="PF03328"/>
    </source>
</evidence>
<protein>
    <recommendedName>
        <fullName evidence="4">HpcH/HpaI aldolase/citrate lyase domain-containing protein</fullName>
    </recommendedName>
</protein>
<evidence type="ECO:0000256" key="3">
    <source>
        <dbReference type="ARBA" id="ARBA00023239"/>
    </source>
</evidence>
<dbReference type="AlphaFoldDB" id="A0A382ECJ8"/>
<dbReference type="InterPro" id="IPR040442">
    <property type="entry name" value="Pyrv_kinase-like_dom_sf"/>
</dbReference>
<dbReference type="Pfam" id="PF03328">
    <property type="entry name" value="HpcH_HpaI"/>
    <property type="match status" value="1"/>
</dbReference>
<gene>
    <name evidence="5" type="ORF">METZ01_LOCUS201224</name>
</gene>
<dbReference type="GO" id="GO:0005737">
    <property type="term" value="C:cytoplasm"/>
    <property type="evidence" value="ECO:0007669"/>
    <property type="project" value="TreeGrafter"/>
</dbReference>
<dbReference type="Gene3D" id="3.20.20.60">
    <property type="entry name" value="Phosphoenolpyruvate-binding domains"/>
    <property type="match status" value="1"/>
</dbReference>
<dbReference type="SUPFAM" id="SSF51621">
    <property type="entry name" value="Phosphoenolpyruvate/pyruvate domain"/>
    <property type="match status" value="1"/>
</dbReference>
<sequence>MKQRLDEGSAAIGIQLRFGSPAIAEMAGLAGFDWLLLDAEHSPQTAPGIQTQLQAIGCTDSTAIVRLGRGDADQIRLYLDMGAMGIAVPFISTAEEARACADACRYPPRGTRGWGPHRAGGYGLHAERYTARIDDEVLFFPIIETATAIENIDAITAVDGVDSCIVGPVDLCYSLGIPFQFDHPDFLSALDRVRDASNKAGKPSGLPLLGSVEDRANVDRQVVAGARLLLVGCDEPALGNAFTSMLEPLSHLQDQQRQRSE</sequence>
<comment type="similarity">
    <text evidence="1">Belongs to the HpcH/HpaI aldolase family.</text>
</comment>